<dbReference type="PRINTS" id="PR00477">
    <property type="entry name" value="PHGLYCKINASE"/>
</dbReference>
<dbReference type="InterPro" id="IPR001576">
    <property type="entry name" value="Phosphoglycerate_kinase"/>
</dbReference>
<dbReference type="InterPro" id="IPR015824">
    <property type="entry name" value="Phosphoglycerate_kinase_N"/>
</dbReference>
<evidence type="ECO:0000256" key="8">
    <source>
        <dbReference type="RuleBase" id="RU000532"/>
    </source>
</evidence>
<comment type="catalytic activity">
    <reaction evidence="1 8">
        <text>(2R)-3-phosphoglycerate + ATP = (2R)-3-phospho-glyceroyl phosphate + ADP</text>
        <dbReference type="Rhea" id="RHEA:14801"/>
        <dbReference type="ChEBI" id="CHEBI:30616"/>
        <dbReference type="ChEBI" id="CHEBI:57604"/>
        <dbReference type="ChEBI" id="CHEBI:58272"/>
        <dbReference type="ChEBI" id="CHEBI:456216"/>
        <dbReference type="EC" id="2.7.2.3"/>
    </reaction>
</comment>
<dbReference type="EC" id="2.7.2.3" evidence="3 8"/>
<organism evidence="9 10">
    <name type="scientific">Botrimarina hoheduenensis</name>
    <dbReference type="NCBI Taxonomy" id="2528000"/>
    <lineage>
        <taxon>Bacteria</taxon>
        <taxon>Pseudomonadati</taxon>
        <taxon>Planctomycetota</taxon>
        <taxon>Planctomycetia</taxon>
        <taxon>Pirellulales</taxon>
        <taxon>Lacipirellulaceae</taxon>
        <taxon>Botrimarina</taxon>
    </lineage>
</organism>
<evidence type="ECO:0000256" key="5">
    <source>
        <dbReference type="ARBA" id="ARBA00022741"/>
    </source>
</evidence>
<evidence type="ECO:0000256" key="3">
    <source>
        <dbReference type="ARBA" id="ARBA00013061"/>
    </source>
</evidence>
<evidence type="ECO:0000256" key="6">
    <source>
        <dbReference type="ARBA" id="ARBA00022777"/>
    </source>
</evidence>
<gene>
    <name evidence="9" type="primary">pgk</name>
    <name evidence="9" type="ORF">Pla111_10880</name>
</gene>
<dbReference type="Gene3D" id="3.40.50.1260">
    <property type="entry name" value="Phosphoglycerate kinase, N-terminal domain"/>
    <property type="match status" value="2"/>
</dbReference>
<name>A0A5C5WA39_9BACT</name>
<evidence type="ECO:0000256" key="2">
    <source>
        <dbReference type="ARBA" id="ARBA00008982"/>
    </source>
</evidence>
<dbReference type="GO" id="GO:0006096">
    <property type="term" value="P:glycolytic process"/>
    <property type="evidence" value="ECO:0007669"/>
    <property type="project" value="UniProtKB-UniPathway"/>
</dbReference>
<dbReference type="PANTHER" id="PTHR11406:SF23">
    <property type="entry name" value="PHOSPHOGLYCERATE KINASE 1, CHLOROPLASTIC-RELATED"/>
    <property type="match status" value="1"/>
</dbReference>
<evidence type="ECO:0000256" key="1">
    <source>
        <dbReference type="ARBA" id="ARBA00000642"/>
    </source>
</evidence>
<dbReference type="AlphaFoldDB" id="A0A5C5WA39"/>
<accession>A0A5C5WA39</accession>
<dbReference type="RefSeq" id="WP_146572121.1">
    <property type="nucleotide sequence ID" value="NZ_SJPH01000002.1"/>
</dbReference>
<dbReference type="EMBL" id="SJPH01000002">
    <property type="protein sequence ID" value="TWT47474.1"/>
    <property type="molecule type" value="Genomic_DNA"/>
</dbReference>
<dbReference type="Proteomes" id="UP000318995">
    <property type="component" value="Unassembled WGS sequence"/>
</dbReference>
<evidence type="ECO:0000313" key="9">
    <source>
        <dbReference type="EMBL" id="TWT47474.1"/>
    </source>
</evidence>
<keyword evidence="4 8" id="KW-0808">Transferase</keyword>
<dbReference type="GO" id="GO:0005829">
    <property type="term" value="C:cytosol"/>
    <property type="evidence" value="ECO:0007669"/>
    <property type="project" value="TreeGrafter"/>
</dbReference>
<sequence length="461" mass="49041">MAVSDASLQTWCETLLRGRAASPDMSLNDYLGAIPRLESLADLPAGTPVLVRGDVDAKPGATIGEGDIRLRSMVESLKYGIGKGWKQIVFGHIGREPEKSLDKVAKRLGELLGCDVPLVDNWYDDATGEVSDSLTGQIATAAPGSVIVLQNTRKYEIERVLWKAKETDLPQLAPRLAKFANQLAEKIAKVYVNEAFSAGSLDASSVVAPASMERVALGRYAAGEFDGPMQRCLKADLAVFSGIKIDKLDDMEAMIARGTIKQIFASGSLAMAIRKAIGQLDGAPISLGAAEDPANSGAPWYIPPARVEQAKAIVADGREKGITFTVPCDSVIEDGSTKDELSPRDQQLDIGPKSIKHFSEAVGTFIENAGKGAVAFHNGVFGVFEDPRFEAGTKAWIPELKRMKQGGVEVYVGGGEGGKALEKYGEPDWVTHCFTAGGTVLNALGSEPVPYLVALHAAART</sequence>
<comment type="caution">
    <text evidence="9">The sequence shown here is derived from an EMBL/GenBank/DDBJ whole genome shotgun (WGS) entry which is preliminary data.</text>
</comment>
<proteinExistence type="inferred from homology"/>
<comment type="similarity">
    <text evidence="2 8">Belongs to the phosphoglycerate kinase family.</text>
</comment>
<evidence type="ECO:0000313" key="10">
    <source>
        <dbReference type="Proteomes" id="UP000318995"/>
    </source>
</evidence>
<dbReference type="Pfam" id="PF00162">
    <property type="entry name" value="PGK"/>
    <property type="match status" value="1"/>
</dbReference>
<dbReference type="GO" id="GO:0043531">
    <property type="term" value="F:ADP binding"/>
    <property type="evidence" value="ECO:0007669"/>
    <property type="project" value="TreeGrafter"/>
</dbReference>
<dbReference type="GO" id="GO:0004618">
    <property type="term" value="F:phosphoglycerate kinase activity"/>
    <property type="evidence" value="ECO:0007669"/>
    <property type="project" value="UniProtKB-EC"/>
</dbReference>
<protein>
    <recommendedName>
        <fullName evidence="3 8">Phosphoglycerate kinase</fullName>
        <ecNumber evidence="3 8">2.7.2.3</ecNumber>
    </recommendedName>
</protein>
<dbReference type="GO" id="GO:0005524">
    <property type="term" value="F:ATP binding"/>
    <property type="evidence" value="ECO:0007669"/>
    <property type="project" value="UniProtKB-KW"/>
</dbReference>
<dbReference type="UniPathway" id="UPA00109">
    <property type="reaction ID" value="UER00185"/>
</dbReference>
<keyword evidence="7" id="KW-0067">ATP-binding</keyword>
<evidence type="ECO:0000256" key="7">
    <source>
        <dbReference type="ARBA" id="ARBA00022840"/>
    </source>
</evidence>
<dbReference type="OrthoDB" id="9808460at2"/>
<dbReference type="SUPFAM" id="SSF53748">
    <property type="entry name" value="Phosphoglycerate kinase"/>
    <property type="match status" value="1"/>
</dbReference>
<keyword evidence="10" id="KW-1185">Reference proteome</keyword>
<dbReference type="PANTHER" id="PTHR11406">
    <property type="entry name" value="PHOSPHOGLYCERATE KINASE"/>
    <property type="match status" value="1"/>
</dbReference>
<reference evidence="9 10" key="1">
    <citation type="submission" date="2019-02" db="EMBL/GenBank/DDBJ databases">
        <title>Deep-cultivation of Planctomycetes and their phenomic and genomic characterization uncovers novel biology.</title>
        <authorList>
            <person name="Wiegand S."/>
            <person name="Jogler M."/>
            <person name="Boedeker C."/>
            <person name="Pinto D."/>
            <person name="Vollmers J."/>
            <person name="Rivas-Marin E."/>
            <person name="Kohn T."/>
            <person name="Peeters S.H."/>
            <person name="Heuer A."/>
            <person name="Rast P."/>
            <person name="Oberbeckmann S."/>
            <person name="Bunk B."/>
            <person name="Jeske O."/>
            <person name="Meyerdierks A."/>
            <person name="Storesund J.E."/>
            <person name="Kallscheuer N."/>
            <person name="Luecker S."/>
            <person name="Lage O.M."/>
            <person name="Pohl T."/>
            <person name="Merkel B.J."/>
            <person name="Hornburger P."/>
            <person name="Mueller R.-W."/>
            <person name="Bruemmer F."/>
            <person name="Labrenz M."/>
            <person name="Spormann A.M."/>
            <person name="Op Den Camp H."/>
            <person name="Overmann J."/>
            <person name="Amann R."/>
            <person name="Jetten M.S.M."/>
            <person name="Mascher T."/>
            <person name="Medema M.H."/>
            <person name="Devos D.P."/>
            <person name="Kaster A.-K."/>
            <person name="Ovreas L."/>
            <person name="Rohde M."/>
            <person name="Galperin M.Y."/>
            <person name="Jogler C."/>
        </authorList>
    </citation>
    <scope>NUCLEOTIDE SEQUENCE [LARGE SCALE GENOMIC DNA]</scope>
    <source>
        <strain evidence="9 10">Pla111</strain>
    </source>
</reference>
<keyword evidence="5" id="KW-0547">Nucleotide-binding</keyword>
<dbReference type="InterPro" id="IPR036043">
    <property type="entry name" value="Phosphoglycerate_kinase_sf"/>
</dbReference>
<dbReference type="GO" id="GO:0006094">
    <property type="term" value="P:gluconeogenesis"/>
    <property type="evidence" value="ECO:0007669"/>
    <property type="project" value="TreeGrafter"/>
</dbReference>
<evidence type="ECO:0000256" key="4">
    <source>
        <dbReference type="ARBA" id="ARBA00022679"/>
    </source>
</evidence>
<keyword evidence="6 8" id="KW-0418">Kinase</keyword>